<gene>
    <name evidence="11" type="ORF">METZ01_LOCUS143377</name>
</gene>
<dbReference type="PANTHER" id="PTHR11533:SF174">
    <property type="entry name" value="PUROMYCIN-SENSITIVE AMINOPEPTIDASE-RELATED"/>
    <property type="match status" value="1"/>
</dbReference>
<dbReference type="Gene3D" id="1.25.10.10">
    <property type="entry name" value="Leucine-rich Repeat Variant"/>
    <property type="match status" value="1"/>
</dbReference>
<keyword evidence="3" id="KW-0031">Aminopeptidase</keyword>
<dbReference type="GO" id="GO:0008270">
    <property type="term" value="F:zinc ion binding"/>
    <property type="evidence" value="ECO:0007669"/>
    <property type="project" value="InterPro"/>
</dbReference>
<organism evidence="11">
    <name type="scientific">marine metagenome</name>
    <dbReference type="NCBI Taxonomy" id="408172"/>
    <lineage>
        <taxon>unclassified sequences</taxon>
        <taxon>metagenomes</taxon>
        <taxon>ecological metagenomes</taxon>
    </lineage>
</organism>
<dbReference type="PANTHER" id="PTHR11533">
    <property type="entry name" value="PROTEASE M1 ZINC METALLOPROTEASE"/>
    <property type="match status" value="1"/>
</dbReference>
<dbReference type="InterPro" id="IPR001930">
    <property type="entry name" value="Peptidase_M1"/>
</dbReference>
<evidence type="ECO:0000256" key="1">
    <source>
        <dbReference type="ARBA" id="ARBA00001947"/>
    </source>
</evidence>
<dbReference type="Pfam" id="PF17900">
    <property type="entry name" value="Peptidase_M1_N"/>
    <property type="match status" value="1"/>
</dbReference>
<keyword evidence="4" id="KW-0645">Protease</keyword>
<dbReference type="GO" id="GO:0006508">
    <property type="term" value="P:proteolysis"/>
    <property type="evidence" value="ECO:0007669"/>
    <property type="project" value="UniProtKB-KW"/>
</dbReference>
<evidence type="ECO:0000256" key="3">
    <source>
        <dbReference type="ARBA" id="ARBA00022438"/>
    </source>
</evidence>
<dbReference type="SUPFAM" id="SSF48371">
    <property type="entry name" value="ARM repeat"/>
    <property type="match status" value="1"/>
</dbReference>
<feature type="domain" description="Peptidase M1 membrane alanine aminopeptidase" evidence="9">
    <location>
        <begin position="243"/>
        <end position="449"/>
    </location>
</feature>
<dbReference type="InterPro" id="IPR042097">
    <property type="entry name" value="Aminopeptidase_N-like_N_sf"/>
</dbReference>
<evidence type="ECO:0000256" key="4">
    <source>
        <dbReference type="ARBA" id="ARBA00022670"/>
    </source>
</evidence>
<evidence type="ECO:0000256" key="2">
    <source>
        <dbReference type="ARBA" id="ARBA00010136"/>
    </source>
</evidence>
<dbReference type="GO" id="GO:0005737">
    <property type="term" value="C:cytoplasm"/>
    <property type="evidence" value="ECO:0007669"/>
    <property type="project" value="TreeGrafter"/>
</dbReference>
<dbReference type="InterPro" id="IPR016024">
    <property type="entry name" value="ARM-type_fold"/>
</dbReference>
<dbReference type="InterPro" id="IPR011989">
    <property type="entry name" value="ARM-like"/>
</dbReference>
<keyword evidence="6" id="KW-0378">Hydrolase</keyword>
<dbReference type="Pfam" id="PF13646">
    <property type="entry name" value="HEAT_2"/>
    <property type="match status" value="1"/>
</dbReference>
<accession>A0A381ZP67</accession>
<dbReference type="Gene3D" id="2.60.40.1730">
    <property type="entry name" value="tricorn interacting facor f3 domain"/>
    <property type="match status" value="1"/>
</dbReference>
<evidence type="ECO:0000256" key="7">
    <source>
        <dbReference type="ARBA" id="ARBA00022833"/>
    </source>
</evidence>
<dbReference type="GO" id="GO:0016020">
    <property type="term" value="C:membrane"/>
    <property type="evidence" value="ECO:0007669"/>
    <property type="project" value="TreeGrafter"/>
</dbReference>
<evidence type="ECO:0000259" key="9">
    <source>
        <dbReference type="Pfam" id="PF01433"/>
    </source>
</evidence>
<dbReference type="EMBL" id="UINC01021931">
    <property type="protein sequence ID" value="SVA90523.1"/>
    <property type="molecule type" value="Genomic_DNA"/>
</dbReference>
<dbReference type="Pfam" id="PF01433">
    <property type="entry name" value="Peptidase_M1"/>
    <property type="match status" value="1"/>
</dbReference>
<dbReference type="GO" id="GO:0042277">
    <property type="term" value="F:peptide binding"/>
    <property type="evidence" value="ECO:0007669"/>
    <property type="project" value="TreeGrafter"/>
</dbReference>
<dbReference type="CDD" id="cd09603">
    <property type="entry name" value="M1_APN_like"/>
    <property type="match status" value="1"/>
</dbReference>
<comment type="cofactor">
    <cofactor evidence="1">
        <name>Zn(2+)</name>
        <dbReference type="ChEBI" id="CHEBI:29105"/>
    </cofactor>
</comment>
<feature type="domain" description="Aminopeptidase N-like N-terminal" evidence="10">
    <location>
        <begin position="34"/>
        <end position="206"/>
    </location>
</feature>
<dbReference type="PRINTS" id="PR00756">
    <property type="entry name" value="ALADIPTASE"/>
</dbReference>
<dbReference type="InterPro" id="IPR027268">
    <property type="entry name" value="Peptidase_M4/M1_CTD_sf"/>
</dbReference>
<keyword evidence="8" id="KW-0482">Metalloprotease</keyword>
<dbReference type="InterPro" id="IPR014782">
    <property type="entry name" value="Peptidase_M1_dom"/>
</dbReference>
<evidence type="ECO:0000313" key="11">
    <source>
        <dbReference type="EMBL" id="SVA90523.1"/>
    </source>
</evidence>
<name>A0A381ZP67_9ZZZZ</name>
<dbReference type="GO" id="GO:0070006">
    <property type="term" value="F:metalloaminopeptidase activity"/>
    <property type="evidence" value="ECO:0007669"/>
    <property type="project" value="TreeGrafter"/>
</dbReference>
<dbReference type="GO" id="GO:0043171">
    <property type="term" value="P:peptide catabolic process"/>
    <property type="evidence" value="ECO:0007669"/>
    <property type="project" value="TreeGrafter"/>
</dbReference>
<dbReference type="AlphaFoldDB" id="A0A381ZP67"/>
<sequence>MKNLFYLIIIFTIISADDDVPLQRTRDRHVDIQHIKIDVRVDMSTKSVYGHVVHTLSPLNSSLESLDLDAEDMVIRRARLNEKDIDFHQSEESVHLTMPEPLGWTDTVNVQLDYTAKPRKGTFFIQPDDVYPEKHWQAWTQGEDEDNHHWVPMYDYPNDKSTFETILTVDEKYSAVSNGELVSVKKNRDGTHTWHWRENHPMVGYLISFAIGEYVKVEDKWRGIPVNYWVYEENEKEALRSFGLTPDMMDFFSNVTGVDYPYEKYDQVIIEDFMFGGMENITLTHNTDRTMYDEFAAPDHSSDGLVAHELAHQWYGDLLTTRNWANAWLNEGFATYFSRLYREYKYGYDEGEYIRFGEIKGYFGSDKKWRRPTVQPRFHESMEVFDGHIYAKGSLILNMMRDILGEDAFLRGIQKYTRDNQYKNVETPDLKKAMEETTGQNLGWFFKEWVYEPGYPEFNVKWNYNQRNKSVKLTVKQVQKLDKSNIFKMPVDIRIDDDVHTIWVEDVETVYEIPVGARPELVIFNAGMRIPCKLTFKKSLAEWILQLQKGPHILDRIAAADELGKMKGRRVVEEALLNAGRTDPFWGVRKESIDAFSKLKSKKYAEVLMDMADGQDNRVRRSVWNTLKNYKGDENVSAFLQNILEKDSKYYSIAYAFRALVVVDTAAARQKVESLLNTDSHNEVIRKAAISYFGSVVNDNNYDRLKELVAYGGTTWHARPEAVKQLEKYVKTKPKTIDIFIDFLDDESRDVR</sequence>
<evidence type="ECO:0000256" key="6">
    <source>
        <dbReference type="ARBA" id="ARBA00022801"/>
    </source>
</evidence>
<dbReference type="SUPFAM" id="SSF63737">
    <property type="entry name" value="Leukotriene A4 hydrolase N-terminal domain"/>
    <property type="match status" value="1"/>
</dbReference>
<dbReference type="InterPro" id="IPR050344">
    <property type="entry name" value="Peptidase_M1_aminopeptidases"/>
</dbReference>
<dbReference type="Gene3D" id="1.10.390.10">
    <property type="entry name" value="Neutral Protease Domain 2"/>
    <property type="match status" value="1"/>
</dbReference>
<evidence type="ECO:0000256" key="8">
    <source>
        <dbReference type="ARBA" id="ARBA00023049"/>
    </source>
</evidence>
<dbReference type="GO" id="GO:0005615">
    <property type="term" value="C:extracellular space"/>
    <property type="evidence" value="ECO:0007669"/>
    <property type="project" value="TreeGrafter"/>
</dbReference>
<dbReference type="InterPro" id="IPR045357">
    <property type="entry name" value="Aminopeptidase_N-like_N"/>
</dbReference>
<protein>
    <submittedName>
        <fullName evidence="11">Uncharacterized protein</fullName>
    </submittedName>
</protein>
<evidence type="ECO:0000256" key="5">
    <source>
        <dbReference type="ARBA" id="ARBA00022723"/>
    </source>
</evidence>
<evidence type="ECO:0000259" key="10">
    <source>
        <dbReference type="Pfam" id="PF17900"/>
    </source>
</evidence>
<reference evidence="11" key="1">
    <citation type="submission" date="2018-05" db="EMBL/GenBank/DDBJ databases">
        <authorList>
            <person name="Lanie J.A."/>
            <person name="Ng W.-L."/>
            <person name="Kazmierczak K.M."/>
            <person name="Andrzejewski T.M."/>
            <person name="Davidsen T.M."/>
            <person name="Wayne K.J."/>
            <person name="Tettelin H."/>
            <person name="Glass J.I."/>
            <person name="Rusch D."/>
            <person name="Podicherti R."/>
            <person name="Tsui H.-C.T."/>
            <person name="Winkler M.E."/>
        </authorList>
    </citation>
    <scope>NUCLEOTIDE SEQUENCE</scope>
</reference>
<feature type="non-terminal residue" evidence="11">
    <location>
        <position position="752"/>
    </location>
</feature>
<comment type="similarity">
    <text evidence="2">Belongs to the peptidase M1 family.</text>
</comment>
<dbReference type="SUPFAM" id="SSF55486">
    <property type="entry name" value="Metalloproteases ('zincins'), catalytic domain"/>
    <property type="match status" value="1"/>
</dbReference>
<keyword evidence="5" id="KW-0479">Metal-binding</keyword>
<keyword evidence="7" id="KW-0862">Zinc</keyword>
<proteinExistence type="inferred from homology"/>